<keyword evidence="2" id="KW-1185">Reference proteome</keyword>
<dbReference type="AlphaFoldDB" id="A0A5R9JCC1"/>
<dbReference type="EMBL" id="VCDI01000001">
    <property type="protein sequence ID" value="TLU74187.1"/>
    <property type="molecule type" value="Genomic_DNA"/>
</dbReference>
<name>A0A5R9JCC1_9PROT</name>
<protein>
    <submittedName>
        <fullName evidence="1">Uncharacterized protein</fullName>
    </submittedName>
</protein>
<gene>
    <name evidence="1" type="ORF">FE263_02970</name>
</gene>
<sequence length="103" mass="11427">MDREELTAWALSNGWQILAGCPSLTKPSSPKEAIVRMVFKATVVNLEVKKPAGKWEKISGEAYGKVVPDEDGQPQGLGFERIPSFSMLMRDNRDRQVFAGFKG</sequence>
<dbReference type="Proteomes" id="UP000305654">
    <property type="component" value="Unassembled WGS sequence"/>
</dbReference>
<dbReference type="PROSITE" id="PS51257">
    <property type="entry name" value="PROKAR_LIPOPROTEIN"/>
    <property type="match status" value="1"/>
</dbReference>
<comment type="caution">
    <text evidence="1">The sequence shown here is derived from an EMBL/GenBank/DDBJ whole genome shotgun (WGS) entry which is preliminary data.</text>
</comment>
<dbReference type="OrthoDB" id="7268209at2"/>
<evidence type="ECO:0000313" key="2">
    <source>
        <dbReference type="Proteomes" id="UP000305654"/>
    </source>
</evidence>
<proteinExistence type="predicted"/>
<evidence type="ECO:0000313" key="1">
    <source>
        <dbReference type="EMBL" id="TLU74187.1"/>
    </source>
</evidence>
<dbReference type="RefSeq" id="WP_138324439.1">
    <property type="nucleotide sequence ID" value="NZ_VCDI01000001.1"/>
</dbReference>
<organism evidence="1 2">
    <name type="scientific">Lichenicoccus roseus</name>
    <dbReference type="NCBI Taxonomy" id="2683649"/>
    <lineage>
        <taxon>Bacteria</taxon>
        <taxon>Pseudomonadati</taxon>
        <taxon>Pseudomonadota</taxon>
        <taxon>Alphaproteobacteria</taxon>
        <taxon>Acetobacterales</taxon>
        <taxon>Acetobacteraceae</taxon>
        <taxon>Lichenicoccus</taxon>
    </lineage>
</organism>
<reference evidence="1 2" key="1">
    <citation type="submission" date="2019-05" db="EMBL/GenBank/DDBJ databases">
        <authorList>
            <person name="Pankratov T."/>
            <person name="Grouzdev D."/>
        </authorList>
    </citation>
    <scope>NUCLEOTIDE SEQUENCE [LARGE SCALE GENOMIC DNA]</scope>
    <source>
        <strain evidence="1 2">KEBCLARHB70R</strain>
    </source>
</reference>
<accession>A0A5R9JCC1</accession>